<name>A0ABD3AU59_9GENT</name>
<evidence type="ECO:0000256" key="1">
    <source>
        <dbReference type="SAM" id="MobiDB-lite"/>
    </source>
</evidence>
<comment type="caution">
    <text evidence="2">The sequence shown here is derived from an EMBL/GenBank/DDBJ whole genome shotgun (WGS) entry which is preliminary data.</text>
</comment>
<organism evidence="2 3">
    <name type="scientific">Cinchona calisaya</name>
    <dbReference type="NCBI Taxonomy" id="153742"/>
    <lineage>
        <taxon>Eukaryota</taxon>
        <taxon>Viridiplantae</taxon>
        <taxon>Streptophyta</taxon>
        <taxon>Embryophyta</taxon>
        <taxon>Tracheophyta</taxon>
        <taxon>Spermatophyta</taxon>
        <taxon>Magnoliopsida</taxon>
        <taxon>eudicotyledons</taxon>
        <taxon>Gunneridae</taxon>
        <taxon>Pentapetalae</taxon>
        <taxon>asterids</taxon>
        <taxon>lamiids</taxon>
        <taxon>Gentianales</taxon>
        <taxon>Rubiaceae</taxon>
        <taxon>Cinchonoideae</taxon>
        <taxon>Cinchoneae</taxon>
        <taxon>Cinchona</taxon>
    </lineage>
</organism>
<reference evidence="2 3" key="1">
    <citation type="submission" date="2024-11" db="EMBL/GenBank/DDBJ databases">
        <title>A near-complete genome assembly of Cinchona calisaya.</title>
        <authorList>
            <person name="Lian D.C."/>
            <person name="Zhao X.W."/>
            <person name="Wei L."/>
        </authorList>
    </citation>
    <scope>NUCLEOTIDE SEQUENCE [LARGE SCALE GENOMIC DNA]</scope>
    <source>
        <tissue evidence="2">Nenye</tissue>
    </source>
</reference>
<proteinExistence type="predicted"/>
<keyword evidence="3" id="KW-1185">Reference proteome</keyword>
<accession>A0ABD3AU59</accession>
<dbReference type="Proteomes" id="UP001630127">
    <property type="component" value="Unassembled WGS sequence"/>
</dbReference>
<feature type="compositionally biased region" description="Polar residues" evidence="1">
    <location>
        <begin position="101"/>
        <end position="110"/>
    </location>
</feature>
<gene>
    <name evidence="2" type="ORF">ACH5RR_003192</name>
</gene>
<feature type="region of interest" description="Disordered" evidence="1">
    <location>
        <begin position="88"/>
        <end position="117"/>
    </location>
</feature>
<protein>
    <submittedName>
        <fullName evidence="2">Uncharacterized protein</fullName>
    </submittedName>
</protein>
<evidence type="ECO:0000313" key="3">
    <source>
        <dbReference type="Proteomes" id="UP001630127"/>
    </source>
</evidence>
<dbReference type="EMBL" id="JBJUIK010000002">
    <property type="protein sequence ID" value="KAL3534731.1"/>
    <property type="molecule type" value="Genomic_DNA"/>
</dbReference>
<dbReference type="AlphaFoldDB" id="A0ABD3AU59"/>
<sequence>MVVVAVAMELGKKRKRKKGENGEERGDDLHNLVALVKLIGGEWRIGEKKEEKVTLGYEKHATELQSQVSQTFLRKKIAMENRKDRVLDKTELEGDEDLYSTMETSTSGASKKSHASL</sequence>
<evidence type="ECO:0000313" key="2">
    <source>
        <dbReference type="EMBL" id="KAL3534731.1"/>
    </source>
</evidence>